<dbReference type="PANTHER" id="PTHR12169:SF6">
    <property type="entry name" value="AFG1-LIKE ATPASE"/>
    <property type="match status" value="1"/>
</dbReference>
<evidence type="ECO:0000256" key="1">
    <source>
        <dbReference type="ARBA" id="ARBA00022741"/>
    </source>
</evidence>
<dbReference type="eggNOG" id="COG1485">
    <property type="taxonomic scope" value="Bacteria"/>
</dbReference>
<dbReference type="AlphaFoldDB" id="A4C7M9"/>
<dbReference type="GO" id="GO:0051301">
    <property type="term" value="P:cell division"/>
    <property type="evidence" value="ECO:0007669"/>
    <property type="project" value="TreeGrafter"/>
</dbReference>
<keyword evidence="1" id="KW-0547">Nucleotide-binding</keyword>
<dbReference type="STRING" id="87626.PTD2_14224"/>
<dbReference type="Proteomes" id="UP000006201">
    <property type="component" value="Unassembled WGS sequence"/>
</dbReference>
<dbReference type="OrthoDB" id="9774491at2"/>
<keyword evidence="2" id="KW-0067">ATP-binding</keyword>
<proteinExistence type="predicted"/>
<organism evidence="3 4">
    <name type="scientific">Pseudoalteromonas tunicata D2</name>
    <dbReference type="NCBI Taxonomy" id="87626"/>
    <lineage>
        <taxon>Bacteria</taxon>
        <taxon>Pseudomonadati</taxon>
        <taxon>Pseudomonadota</taxon>
        <taxon>Gammaproteobacteria</taxon>
        <taxon>Alteromonadales</taxon>
        <taxon>Pseudoalteromonadaceae</taxon>
        <taxon>Pseudoalteromonas</taxon>
    </lineage>
</organism>
<dbReference type="PANTHER" id="PTHR12169">
    <property type="entry name" value="ATPASE N2B"/>
    <property type="match status" value="1"/>
</dbReference>
<sequence>MQEHYLSLVAQGLLQVDAAQQQAVQALNYLAIELNTRKEKGTGWLALLFKPQPLKGVYLYGPVGRGKSMLMDMFFSHLVTSHKLRLHFHHFMLQVHQDLAQLQGQKNPLKTIAKQWRSKTHVLCFDEFFVSDIGDAMILANLFDALFEQGVILVATSNCAPAELYKNGLQRQRFLRTIDLLERHCNSVSLFGLVDHRFAAGKLYRHFCVPNDIDWLKAQFKANSLCNSKAVNSSGTLLINHRQMSYLACYQQHIMFDFMALCSGPRSANDYIALAQQFKVLYVANVPVMAKHKNNHQLVQGVEDSYQRGGNLAELAQLDDEARRFIALVDECYDQQVLLVISSNADMQALYQGERLAFEFARTESRLVEMQTWLIS</sequence>
<evidence type="ECO:0000313" key="4">
    <source>
        <dbReference type="Proteomes" id="UP000006201"/>
    </source>
</evidence>
<dbReference type="EMBL" id="AAOH01000002">
    <property type="protein sequence ID" value="EAR29983.1"/>
    <property type="molecule type" value="Genomic_DNA"/>
</dbReference>
<evidence type="ECO:0008006" key="5">
    <source>
        <dbReference type="Google" id="ProtNLM"/>
    </source>
</evidence>
<reference evidence="3 4" key="1">
    <citation type="submission" date="2006-02" db="EMBL/GenBank/DDBJ databases">
        <authorList>
            <person name="Moran M.A."/>
            <person name="Kjelleberg S."/>
            <person name="Egan S."/>
            <person name="Saunders N."/>
            <person name="Thomas T."/>
            <person name="Ferriera S."/>
            <person name="Johnson J."/>
            <person name="Kravitz S."/>
            <person name="Halpern A."/>
            <person name="Remington K."/>
            <person name="Beeson K."/>
            <person name="Tran B."/>
            <person name="Rogers Y.-H."/>
            <person name="Friedman R."/>
            <person name="Venter J.C."/>
        </authorList>
    </citation>
    <scope>NUCLEOTIDE SEQUENCE [LARGE SCALE GENOMIC DNA]</scope>
    <source>
        <strain evidence="3 4">D2</strain>
    </source>
</reference>
<evidence type="ECO:0000313" key="3">
    <source>
        <dbReference type="EMBL" id="EAR29983.1"/>
    </source>
</evidence>
<dbReference type="NCBIfam" id="NF040713">
    <property type="entry name" value="ZapE"/>
    <property type="match status" value="1"/>
</dbReference>
<accession>A4C7M9</accession>
<comment type="caution">
    <text evidence="3">The sequence shown here is derived from an EMBL/GenBank/DDBJ whole genome shotgun (WGS) entry which is preliminary data.</text>
</comment>
<dbReference type="InterPro" id="IPR027417">
    <property type="entry name" value="P-loop_NTPase"/>
</dbReference>
<protein>
    <recommendedName>
        <fullName evidence="5">ATPase</fullName>
    </recommendedName>
</protein>
<dbReference type="Pfam" id="PF03969">
    <property type="entry name" value="AFG1_ATPase"/>
    <property type="match status" value="2"/>
</dbReference>
<dbReference type="RefSeq" id="WP_009837856.1">
    <property type="nucleotide sequence ID" value="NZ_AAOH01000002.1"/>
</dbReference>
<dbReference type="GO" id="GO:0005737">
    <property type="term" value="C:cytoplasm"/>
    <property type="evidence" value="ECO:0007669"/>
    <property type="project" value="TreeGrafter"/>
</dbReference>
<name>A4C7M9_9GAMM</name>
<dbReference type="HOGENOM" id="CLU_008681_0_4_6"/>
<gene>
    <name evidence="3" type="ORF">PTD2_14224</name>
</gene>
<dbReference type="GO" id="GO:0005524">
    <property type="term" value="F:ATP binding"/>
    <property type="evidence" value="ECO:0007669"/>
    <property type="project" value="UniProtKB-KW"/>
</dbReference>
<dbReference type="InterPro" id="IPR005654">
    <property type="entry name" value="ATPase_AFG1-like"/>
</dbReference>
<dbReference type="GO" id="GO:0016887">
    <property type="term" value="F:ATP hydrolysis activity"/>
    <property type="evidence" value="ECO:0007669"/>
    <property type="project" value="InterPro"/>
</dbReference>
<dbReference type="SUPFAM" id="SSF52540">
    <property type="entry name" value="P-loop containing nucleoside triphosphate hydrolases"/>
    <property type="match status" value="1"/>
</dbReference>
<dbReference type="Gene3D" id="3.40.50.300">
    <property type="entry name" value="P-loop containing nucleotide triphosphate hydrolases"/>
    <property type="match status" value="1"/>
</dbReference>
<dbReference type="GO" id="GO:0032153">
    <property type="term" value="C:cell division site"/>
    <property type="evidence" value="ECO:0007669"/>
    <property type="project" value="TreeGrafter"/>
</dbReference>
<evidence type="ECO:0000256" key="2">
    <source>
        <dbReference type="ARBA" id="ARBA00022840"/>
    </source>
</evidence>
<keyword evidence="4" id="KW-1185">Reference proteome</keyword>